<gene>
    <name evidence="2" type="ORF">K8352_19030</name>
</gene>
<dbReference type="AlphaFoldDB" id="A0AAE3EYK0"/>
<keyword evidence="1" id="KW-1133">Transmembrane helix</keyword>
<keyword evidence="3" id="KW-1185">Reference proteome</keyword>
<sequence length="117" mass="13623">MAQEKMQVIKEADLTNNCPECFNQELKLTFSQKHKFGRLYHRTTDEVVSEIKCKKCGSTIYPVNWTEDIERVYDYYQKMVGKPQGSLRFTTLFYVIILLLIISVAIGAYFLIQKGRG</sequence>
<proteinExistence type="predicted"/>
<keyword evidence="1" id="KW-0472">Membrane</keyword>
<name>A0AAE3EYK0_9FLAO</name>
<dbReference type="EMBL" id="JAIRBC010000051">
    <property type="protein sequence ID" value="MCG2462865.1"/>
    <property type="molecule type" value="Genomic_DNA"/>
</dbReference>
<evidence type="ECO:0000256" key="1">
    <source>
        <dbReference type="SAM" id="Phobius"/>
    </source>
</evidence>
<reference evidence="2" key="1">
    <citation type="submission" date="2023-02" db="EMBL/GenBank/DDBJ databases">
        <title>Genome of Flavobacteriaceae gen. nov. sp. strain F89.</title>
        <authorList>
            <person name="Wang Y."/>
        </authorList>
    </citation>
    <scope>NUCLEOTIDE SEQUENCE</scope>
    <source>
        <strain evidence="2">F89</strain>
    </source>
</reference>
<dbReference type="Proteomes" id="UP001200642">
    <property type="component" value="Unassembled WGS sequence"/>
</dbReference>
<protein>
    <submittedName>
        <fullName evidence="2">Uncharacterized protein</fullName>
    </submittedName>
</protein>
<keyword evidence="1" id="KW-0812">Transmembrane</keyword>
<feature type="transmembrane region" description="Helical" evidence="1">
    <location>
        <begin position="92"/>
        <end position="112"/>
    </location>
</feature>
<accession>A0AAE3EYK0</accession>
<evidence type="ECO:0000313" key="3">
    <source>
        <dbReference type="Proteomes" id="UP001200642"/>
    </source>
</evidence>
<dbReference type="RefSeq" id="WP_317903997.1">
    <property type="nucleotide sequence ID" value="NZ_JAIRBC010000051.1"/>
</dbReference>
<evidence type="ECO:0000313" key="2">
    <source>
        <dbReference type="EMBL" id="MCG2462865.1"/>
    </source>
</evidence>
<organism evidence="2 3">
    <name type="scientific">Cerina litoralis</name>
    <dbReference type="NCBI Taxonomy" id="2874477"/>
    <lineage>
        <taxon>Bacteria</taxon>
        <taxon>Pseudomonadati</taxon>
        <taxon>Bacteroidota</taxon>
        <taxon>Flavobacteriia</taxon>
        <taxon>Flavobacteriales</taxon>
        <taxon>Flavobacteriaceae</taxon>
        <taxon>Cerina</taxon>
    </lineage>
</organism>
<comment type="caution">
    <text evidence="2">The sequence shown here is derived from an EMBL/GenBank/DDBJ whole genome shotgun (WGS) entry which is preliminary data.</text>
</comment>